<accession>A0A2H9T6W2</accession>
<evidence type="ECO:0000313" key="6">
    <source>
        <dbReference type="EMBL" id="PJE78970.1"/>
    </source>
</evidence>
<keyword evidence="3" id="KW-0804">Transcription</keyword>
<dbReference type="InterPro" id="IPR035472">
    <property type="entry name" value="RpiR-like_SIS"/>
</dbReference>
<evidence type="ECO:0000256" key="3">
    <source>
        <dbReference type="ARBA" id="ARBA00023163"/>
    </source>
</evidence>
<organism evidence="6">
    <name type="scientific">invertebrate metagenome</name>
    <dbReference type="NCBI Taxonomy" id="1711999"/>
    <lineage>
        <taxon>unclassified sequences</taxon>
        <taxon>metagenomes</taxon>
        <taxon>organismal metagenomes</taxon>
    </lineage>
</organism>
<dbReference type="Gene3D" id="1.10.10.10">
    <property type="entry name" value="Winged helix-like DNA-binding domain superfamily/Winged helix DNA-binding domain"/>
    <property type="match status" value="1"/>
</dbReference>
<dbReference type="InterPro" id="IPR000281">
    <property type="entry name" value="HTH_RpiR"/>
</dbReference>
<evidence type="ECO:0000259" key="4">
    <source>
        <dbReference type="PROSITE" id="PS51071"/>
    </source>
</evidence>
<evidence type="ECO:0000256" key="2">
    <source>
        <dbReference type="ARBA" id="ARBA00023125"/>
    </source>
</evidence>
<dbReference type="SUPFAM" id="SSF46689">
    <property type="entry name" value="Homeodomain-like"/>
    <property type="match status" value="1"/>
</dbReference>
<dbReference type="Gene3D" id="3.40.50.10490">
    <property type="entry name" value="Glucose-6-phosphate isomerase like protein, domain 1"/>
    <property type="match status" value="1"/>
</dbReference>
<dbReference type="PANTHER" id="PTHR30514:SF20">
    <property type="entry name" value="TRANSCRIPTIONAL REGULATOR"/>
    <property type="match status" value="1"/>
</dbReference>
<dbReference type="SUPFAM" id="SSF53697">
    <property type="entry name" value="SIS domain"/>
    <property type="match status" value="1"/>
</dbReference>
<dbReference type="InterPro" id="IPR009057">
    <property type="entry name" value="Homeodomain-like_sf"/>
</dbReference>
<dbReference type="InterPro" id="IPR036388">
    <property type="entry name" value="WH-like_DNA-bd_sf"/>
</dbReference>
<feature type="domain" description="HTH rpiR-type" evidence="4">
    <location>
        <begin position="13"/>
        <end position="89"/>
    </location>
</feature>
<protein>
    <submittedName>
        <fullName evidence="6">HTH-type transcriptional regulator MurR</fullName>
    </submittedName>
</protein>
<dbReference type="PROSITE" id="PS51071">
    <property type="entry name" value="HTH_RPIR"/>
    <property type="match status" value="1"/>
</dbReference>
<comment type="caution">
    <text evidence="6">The sequence shown here is derived from an EMBL/GenBank/DDBJ whole genome shotgun (WGS) entry which is preliminary data.</text>
</comment>
<feature type="domain" description="SIS" evidence="5">
    <location>
        <begin position="144"/>
        <end position="278"/>
    </location>
</feature>
<keyword evidence="1" id="KW-0805">Transcription regulation</keyword>
<dbReference type="PROSITE" id="PS51464">
    <property type="entry name" value="SIS"/>
    <property type="match status" value="1"/>
</dbReference>
<proteinExistence type="predicted"/>
<sequence length="278" mass="31700">MTKETLLPPKTLDEFHQCIIEQFESMSARLRQVGNFFIQHPDMIALENLVCIASEAEVAPSTLIRFANYFGFKGFSELQQIYHTALKDRMDGYRARIQDNKTTDSPTIHQPKTGYELLNHFSAIKTDMTRHFATHISQEKFEQALNFMEQADTIYINGMRRAYPVAFYIAYALMRADFNIVLLDNPGGLNHNQIKRISSQDLLLAVTYHPHAIETTEYIRTAHKTSAKVISITDHSIHPCSRLIDLSLNVKETQFKGVRSLSGSMHLAHSLIIGLLCK</sequence>
<evidence type="ECO:0000256" key="1">
    <source>
        <dbReference type="ARBA" id="ARBA00023015"/>
    </source>
</evidence>
<dbReference type="AlphaFoldDB" id="A0A2H9T6W2"/>
<dbReference type="GO" id="GO:0097367">
    <property type="term" value="F:carbohydrate derivative binding"/>
    <property type="evidence" value="ECO:0007669"/>
    <property type="project" value="InterPro"/>
</dbReference>
<dbReference type="EMBL" id="NSIT01000110">
    <property type="protein sequence ID" value="PJE78970.1"/>
    <property type="molecule type" value="Genomic_DNA"/>
</dbReference>
<dbReference type="Pfam" id="PF01380">
    <property type="entry name" value="SIS"/>
    <property type="match status" value="1"/>
</dbReference>
<dbReference type="InterPro" id="IPR047640">
    <property type="entry name" value="RpiR-like"/>
</dbReference>
<evidence type="ECO:0000259" key="5">
    <source>
        <dbReference type="PROSITE" id="PS51464"/>
    </source>
</evidence>
<dbReference type="GO" id="GO:0003700">
    <property type="term" value="F:DNA-binding transcription factor activity"/>
    <property type="evidence" value="ECO:0007669"/>
    <property type="project" value="InterPro"/>
</dbReference>
<dbReference type="GO" id="GO:1901135">
    <property type="term" value="P:carbohydrate derivative metabolic process"/>
    <property type="evidence" value="ECO:0007669"/>
    <property type="project" value="InterPro"/>
</dbReference>
<dbReference type="InterPro" id="IPR046348">
    <property type="entry name" value="SIS_dom_sf"/>
</dbReference>
<dbReference type="InterPro" id="IPR001347">
    <property type="entry name" value="SIS_dom"/>
</dbReference>
<gene>
    <name evidence="6" type="primary">murR</name>
    <name evidence="6" type="ORF">CI610_02066</name>
</gene>
<keyword evidence="2" id="KW-0238">DNA-binding</keyword>
<dbReference type="CDD" id="cd05013">
    <property type="entry name" value="SIS_RpiR"/>
    <property type="match status" value="1"/>
</dbReference>
<reference evidence="6" key="1">
    <citation type="journal article" date="2017" name="Appl. Environ. Microbiol.">
        <title>Molecular characterization of an Endozoicomonas-like organism causing infection in king scallop Pecten maximus L.</title>
        <authorList>
            <person name="Cano I."/>
            <person name="van Aerle R."/>
            <person name="Ross S."/>
            <person name="Verner-Jeffreys D.W."/>
            <person name="Paley R.K."/>
            <person name="Rimmer G."/>
            <person name="Ryder D."/>
            <person name="Hooper P."/>
            <person name="Stone D."/>
            <person name="Feist S.W."/>
        </authorList>
    </citation>
    <scope>NUCLEOTIDE SEQUENCE</scope>
</reference>
<dbReference type="PANTHER" id="PTHR30514">
    <property type="entry name" value="GLUCOKINASE"/>
    <property type="match status" value="1"/>
</dbReference>
<name>A0A2H9T6W2_9ZZZZ</name>
<dbReference type="GO" id="GO:0003677">
    <property type="term" value="F:DNA binding"/>
    <property type="evidence" value="ECO:0007669"/>
    <property type="project" value="UniProtKB-KW"/>
</dbReference>